<proteinExistence type="inferred from homology"/>
<feature type="compositionally biased region" description="Polar residues" evidence="4">
    <location>
        <begin position="43"/>
        <end position="52"/>
    </location>
</feature>
<feature type="compositionally biased region" description="Basic and acidic residues" evidence="4">
    <location>
        <begin position="107"/>
        <end position="122"/>
    </location>
</feature>
<evidence type="ECO:0000256" key="2">
    <source>
        <dbReference type="ARBA" id="ARBA00023128"/>
    </source>
</evidence>
<accession>A0AAE1HVC6</accession>
<dbReference type="GO" id="GO:0004591">
    <property type="term" value="F:oxoglutarate dehydrogenase (succinyl-transferring) activity"/>
    <property type="evidence" value="ECO:0007669"/>
    <property type="project" value="TreeGrafter"/>
</dbReference>
<reference evidence="5" key="1">
    <citation type="submission" date="2021-07" db="EMBL/GenBank/DDBJ databases">
        <authorList>
            <person name="Catto M.A."/>
            <person name="Jacobson A."/>
            <person name="Kennedy G."/>
            <person name="Labadie P."/>
            <person name="Hunt B.G."/>
            <person name="Srinivasan R."/>
        </authorList>
    </citation>
    <scope>NUCLEOTIDE SEQUENCE</scope>
    <source>
        <strain evidence="5">PL_HMW_Pooled</strain>
        <tissue evidence="5">Head</tissue>
    </source>
</reference>
<keyword evidence="2" id="KW-0496">Mitochondrion</keyword>
<dbReference type="Proteomes" id="UP001219518">
    <property type="component" value="Unassembled WGS sequence"/>
</dbReference>
<keyword evidence="6" id="KW-1185">Reference proteome</keyword>
<dbReference type="GO" id="GO:0005840">
    <property type="term" value="C:ribosome"/>
    <property type="evidence" value="ECO:0007669"/>
    <property type="project" value="UniProtKB-KW"/>
</dbReference>
<dbReference type="InterPro" id="IPR020373">
    <property type="entry name" value="Kgd4/YMR-31"/>
</dbReference>
<dbReference type="PANTHER" id="PTHR31601">
    <property type="entry name" value="28S RIBOSOMAL PROTEIN S36, MITOCHONDRIAL"/>
    <property type="match status" value="1"/>
</dbReference>
<comment type="subcellular location">
    <subcellularLocation>
        <location evidence="1">Mitochondrion</location>
    </subcellularLocation>
</comment>
<name>A0AAE1HVC6_9NEOP</name>
<dbReference type="Pfam" id="PF10937">
    <property type="entry name" value="Kgd4-YMR31"/>
    <property type="match status" value="1"/>
</dbReference>
<sequence length="122" mass="13045">MSGVVKFLKSLMTAEPATTRVLSKTTDLSQSSTPPVTPSSSPNHSVESNVQTVKPHVPLIKFRKGSPAHGHSAASGSPSSGVARGNVVLSRGTIEDYQLPSRYQRTPMDEKEIDYINRGGPE</sequence>
<evidence type="ECO:0000313" key="5">
    <source>
        <dbReference type="EMBL" id="KAK3927511.1"/>
    </source>
</evidence>
<reference evidence="5" key="2">
    <citation type="journal article" date="2023" name="BMC Genomics">
        <title>Pest status, molecular evolution, and epigenetic factors derived from the genome assembly of Frankliniella fusca, a thysanopteran phytovirus vector.</title>
        <authorList>
            <person name="Catto M.A."/>
            <person name="Labadie P.E."/>
            <person name="Jacobson A.L."/>
            <person name="Kennedy G.G."/>
            <person name="Srinivasan R."/>
            <person name="Hunt B.G."/>
        </authorList>
    </citation>
    <scope>NUCLEOTIDE SEQUENCE</scope>
    <source>
        <strain evidence="5">PL_HMW_Pooled</strain>
    </source>
</reference>
<dbReference type="GO" id="GO:0005739">
    <property type="term" value="C:mitochondrion"/>
    <property type="evidence" value="ECO:0007669"/>
    <property type="project" value="UniProtKB-SubCell"/>
</dbReference>
<dbReference type="EMBL" id="JAHWGI010001289">
    <property type="protein sequence ID" value="KAK3927511.1"/>
    <property type="molecule type" value="Genomic_DNA"/>
</dbReference>
<keyword evidence="5" id="KW-0689">Ribosomal protein</keyword>
<evidence type="ECO:0000256" key="4">
    <source>
        <dbReference type="SAM" id="MobiDB-lite"/>
    </source>
</evidence>
<evidence type="ECO:0000313" key="6">
    <source>
        <dbReference type="Proteomes" id="UP001219518"/>
    </source>
</evidence>
<feature type="compositionally biased region" description="Low complexity" evidence="4">
    <location>
        <begin position="29"/>
        <end position="42"/>
    </location>
</feature>
<comment type="similarity">
    <text evidence="3">Belongs to the alpha-ketoglutarate dehydrogenase component 4 family.</text>
</comment>
<dbReference type="AlphaFoldDB" id="A0AAE1HVC6"/>
<dbReference type="PANTHER" id="PTHR31601:SF2">
    <property type="entry name" value="ALPHA-KETOGLUTARATE DEHYDROGENASE COMPONENT 4"/>
    <property type="match status" value="1"/>
</dbReference>
<feature type="compositionally biased region" description="Low complexity" evidence="4">
    <location>
        <begin position="67"/>
        <end position="81"/>
    </location>
</feature>
<organism evidence="5 6">
    <name type="scientific">Frankliniella fusca</name>
    <dbReference type="NCBI Taxonomy" id="407009"/>
    <lineage>
        <taxon>Eukaryota</taxon>
        <taxon>Metazoa</taxon>
        <taxon>Ecdysozoa</taxon>
        <taxon>Arthropoda</taxon>
        <taxon>Hexapoda</taxon>
        <taxon>Insecta</taxon>
        <taxon>Pterygota</taxon>
        <taxon>Neoptera</taxon>
        <taxon>Paraneoptera</taxon>
        <taxon>Thysanoptera</taxon>
        <taxon>Terebrantia</taxon>
        <taxon>Thripoidea</taxon>
        <taxon>Thripidae</taxon>
        <taxon>Frankliniella</taxon>
    </lineage>
</organism>
<evidence type="ECO:0000256" key="3">
    <source>
        <dbReference type="ARBA" id="ARBA00043970"/>
    </source>
</evidence>
<evidence type="ECO:0000256" key="1">
    <source>
        <dbReference type="ARBA" id="ARBA00004173"/>
    </source>
</evidence>
<protein>
    <submittedName>
        <fullName evidence="5">28S ribosomal protein S36, mitochondrial</fullName>
    </submittedName>
</protein>
<feature type="region of interest" description="Disordered" evidence="4">
    <location>
        <begin position="20"/>
        <end position="122"/>
    </location>
</feature>
<keyword evidence="5" id="KW-0687">Ribonucleoprotein</keyword>
<gene>
    <name evidence="5" type="ORF">KUF71_015796</name>
</gene>
<comment type="caution">
    <text evidence="5">The sequence shown here is derived from an EMBL/GenBank/DDBJ whole genome shotgun (WGS) entry which is preliminary data.</text>
</comment>
<dbReference type="GO" id="GO:0006103">
    <property type="term" value="P:2-oxoglutarate metabolic process"/>
    <property type="evidence" value="ECO:0007669"/>
    <property type="project" value="InterPro"/>
</dbReference>